<reference evidence="3 4" key="1">
    <citation type="submission" date="2016-12" db="EMBL/GenBank/DDBJ databases">
        <authorList>
            <person name="Song W.-J."/>
            <person name="Kurnit D.M."/>
        </authorList>
    </citation>
    <scope>NUCLEOTIDE SEQUENCE [LARGE SCALE GENOMIC DNA]</scope>
    <source>
        <strain evidence="3 4">ATCC 49181</strain>
    </source>
</reference>
<dbReference type="eggNOG" id="COG1463">
    <property type="taxonomic scope" value="Bacteria"/>
</dbReference>
<name>A0A1N6J627_9PROT</name>
<keyword evidence="1" id="KW-0812">Transmembrane</keyword>
<sequence length="155" mass="16714">MQRTTMDLWVGLFVLSGIGALLILGLKVGNLSTYGTGQGYTLTGNFENIGGLKNRAPVKSSGVVVGRVTAIQFSLETYDAMVTMTIDSHYRFPRDTFASILTSGLLGEQYIGLSPGGDEVMLADGDKIMKTNSAIVLEEMIGRFLFDKATEDDAF</sequence>
<dbReference type="Proteomes" id="UP000185062">
    <property type="component" value="Unassembled WGS sequence"/>
</dbReference>
<accession>A0A1N6J627</accession>
<keyword evidence="4" id="KW-1185">Reference proteome</keyword>
<dbReference type="Pfam" id="PF02470">
    <property type="entry name" value="MlaD"/>
    <property type="match status" value="1"/>
</dbReference>
<dbReference type="PANTHER" id="PTHR33371:SF4">
    <property type="entry name" value="INTERMEMBRANE PHOSPHOLIPID TRANSPORT SYSTEM BINDING PROTEIN MLAD"/>
    <property type="match status" value="1"/>
</dbReference>
<evidence type="ECO:0000259" key="2">
    <source>
        <dbReference type="Pfam" id="PF02470"/>
    </source>
</evidence>
<proteinExistence type="predicted"/>
<dbReference type="InterPro" id="IPR030970">
    <property type="entry name" value="ABC_MlaD"/>
</dbReference>
<organism evidence="3 4">
    <name type="scientific">Nitrosomonas cryotolerans ATCC 49181</name>
    <dbReference type="NCBI Taxonomy" id="1131553"/>
    <lineage>
        <taxon>Bacteria</taxon>
        <taxon>Pseudomonadati</taxon>
        <taxon>Pseudomonadota</taxon>
        <taxon>Betaproteobacteria</taxon>
        <taxon>Nitrosomonadales</taxon>
        <taxon>Nitrosomonadaceae</taxon>
        <taxon>Nitrosomonas</taxon>
    </lineage>
</organism>
<dbReference type="STRING" id="44575.SAMN05216419_100384"/>
<keyword evidence="1" id="KW-0472">Membrane</keyword>
<dbReference type="InterPro" id="IPR052336">
    <property type="entry name" value="MlaD_Phospholipid_Transporter"/>
</dbReference>
<feature type="domain" description="Mce/MlaD" evidence="2">
    <location>
        <begin position="38"/>
        <end position="116"/>
    </location>
</feature>
<protein>
    <submittedName>
        <fullName evidence="3">Phospholipid/cholesterol/gamma-HCH transport system substrate-binding protein</fullName>
    </submittedName>
</protein>
<dbReference type="PANTHER" id="PTHR33371">
    <property type="entry name" value="INTERMEMBRANE PHOSPHOLIPID TRANSPORT SYSTEM BINDING PROTEIN MLAD-RELATED"/>
    <property type="match status" value="1"/>
</dbReference>
<evidence type="ECO:0000313" key="4">
    <source>
        <dbReference type="Proteomes" id="UP000185062"/>
    </source>
</evidence>
<dbReference type="NCBIfam" id="TIGR04430">
    <property type="entry name" value="OM_asym_MlaD"/>
    <property type="match status" value="1"/>
</dbReference>
<feature type="transmembrane region" description="Helical" evidence="1">
    <location>
        <begin position="6"/>
        <end position="26"/>
    </location>
</feature>
<dbReference type="AlphaFoldDB" id="A0A1N6J627"/>
<dbReference type="GO" id="GO:0005543">
    <property type="term" value="F:phospholipid binding"/>
    <property type="evidence" value="ECO:0007669"/>
    <property type="project" value="TreeGrafter"/>
</dbReference>
<dbReference type="EMBL" id="FSRO01000001">
    <property type="protein sequence ID" value="SIO39682.1"/>
    <property type="molecule type" value="Genomic_DNA"/>
</dbReference>
<evidence type="ECO:0000313" key="3">
    <source>
        <dbReference type="EMBL" id="SIO39682.1"/>
    </source>
</evidence>
<dbReference type="RefSeq" id="WP_028460721.1">
    <property type="nucleotide sequence ID" value="NZ_FSRO01000001.1"/>
</dbReference>
<dbReference type="GO" id="GO:0005548">
    <property type="term" value="F:phospholipid transporter activity"/>
    <property type="evidence" value="ECO:0007669"/>
    <property type="project" value="TreeGrafter"/>
</dbReference>
<keyword evidence="1" id="KW-1133">Transmembrane helix</keyword>
<evidence type="ECO:0000256" key="1">
    <source>
        <dbReference type="SAM" id="Phobius"/>
    </source>
</evidence>
<gene>
    <name evidence="3" type="ORF">SAMN02743940_2334</name>
</gene>
<dbReference type="InterPro" id="IPR003399">
    <property type="entry name" value="Mce/MlaD"/>
</dbReference>